<feature type="compositionally biased region" description="Polar residues" evidence="1">
    <location>
        <begin position="1"/>
        <end position="18"/>
    </location>
</feature>
<comment type="caution">
    <text evidence="2">The sequence shown here is derived from an EMBL/GenBank/DDBJ whole genome shotgun (WGS) entry which is preliminary data.</text>
</comment>
<evidence type="ECO:0000256" key="1">
    <source>
        <dbReference type="SAM" id="MobiDB-lite"/>
    </source>
</evidence>
<protein>
    <submittedName>
        <fullName evidence="2">Chromatin modification-related protein EAF1 B-like isoform X1</fullName>
    </submittedName>
</protein>
<gene>
    <name evidence="2" type="ORF">Tci_855544</name>
</gene>
<name>A0A699RLB0_TANCI</name>
<feature type="non-terminal residue" evidence="2">
    <location>
        <position position="61"/>
    </location>
</feature>
<accession>A0A699RLB0</accession>
<feature type="compositionally biased region" description="Basic and acidic residues" evidence="1">
    <location>
        <begin position="19"/>
        <end position="33"/>
    </location>
</feature>
<dbReference type="GO" id="GO:0035267">
    <property type="term" value="C:NuA4 histone acetyltransferase complex"/>
    <property type="evidence" value="ECO:0007669"/>
    <property type="project" value="InterPro"/>
</dbReference>
<evidence type="ECO:0000313" key="2">
    <source>
        <dbReference type="EMBL" id="GFC83574.1"/>
    </source>
</evidence>
<reference evidence="2" key="1">
    <citation type="journal article" date="2019" name="Sci. Rep.">
        <title>Draft genome of Tanacetum cinerariifolium, the natural source of mosquito coil.</title>
        <authorList>
            <person name="Yamashiro T."/>
            <person name="Shiraishi A."/>
            <person name="Satake H."/>
            <person name="Nakayama K."/>
        </authorList>
    </citation>
    <scope>NUCLEOTIDE SEQUENCE</scope>
</reference>
<sequence length="61" mass="7091">MLQGSTFEHQWQLDSSCQNDKKDHSKRRLDTRQFDSNGNSVASQMSNMSNPNKFMKLLARD</sequence>
<proteinExistence type="predicted"/>
<dbReference type="AlphaFoldDB" id="A0A699RLB0"/>
<dbReference type="PANTHER" id="PTHR46774">
    <property type="entry name" value="CHROMATIN MODIFICATION-RELATED PROTEIN EAF1 A-RELATED"/>
    <property type="match status" value="1"/>
</dbReference>
<dbReference type="EMBL" id="BKCJ011090208">
    <property type="protein sequence ID" value="GFC83574.1"/>
    <property type="molecule type" value="Genomic_DNA"/>
</dbReference>
<feature type="region of interest" description="Disordered" evidence="1">
    <location>
        <begin position="1"/>
        <end position="61"/>
    </location>
</feature>
<organism evidence="2">
    <name type="scientific">Tanacetum cinerariifolium</name>
    <name type="common">Dalmatian daisy</name>
    <name type="synonym">Chrysanthemum cinerariifolium</name>
    <dbReference type="NCBI Taxonomy" id="118510"/>
    <lineage>
        <taxon>Eukaryota</taxon>
        <taxon>Viridiplantae</taxon>
        <taxon>Streptophyta</taxon>
        <taxon>Embryophyta</taxon>
        <taxon>Tracheophyta</taxon>
        <taxon>Spermatophyta</taxon>
        <taxon>Magnoliopsida</taxon>
        <taxon>eudicotyledons</taxon>
        <taxon>Gunneridae</taxon>
        <taxon>Pentapetalae</taxon>
        <taxon>asterids</taxon>
        <taxon>campanulids</taxon>
        <taxon>Asterales</taxon>
        <taxon>Asteraceae</taxon>
        <taxon>Asteroideae</taxon>
        <taxon>Anthemideae</taxon>
        <taxon>Anthemidinae</taxon>
        <taxon>Tanacetum</taxon>
    </lineage>
</organism>
<dbReference type="InterPro" id="IPR044798">
    <property type="entry name" value="EAF1A/B"/>
</dbReference>
<feature type="compositionally biased region" description="Polar residues" evidence="1">
    <location>
        <begin position="34"/>
        <end position="52"/>
    </location>
</feature>
<dbReference type="PANTHER" id="PTHR46774:SF3">
    <property type="entry name" value="CHROMATIN MODIFICATION-RELATED PROTEIN EAF1 A-RELATED"/>
    <property type="match status" value="1"/>
</dbReference>